<organism evidence="3 4">
    <name type="scientific">Methylobacterium oryzihabitans</name>
    <dbReference type="NCBI Taxonomy" id="2499852"/>
    <lineage>
        <taxon>Bacteria</taxon>
        <taxon>Pseudomonadati</taxon>
        <taxon>Pseudomonadota</taxon>
        <taxon>Alphaproteobacteria</taxon>
        <taxon>Hyphomicrobiales</taxon>
        <taxon>Methylobacteriaceae</taxon>
        <taxon>Methylobacterium</taxon>
    </lineage>
</organism>
<dbReference type="InterPro" id="IPR001387">
    <property type="entry name" value="Cro/C1-type_HTH"/>
</dbReference>
<dbReference type="GO" id="GO:0005829">
    <property type="term" value="C:cytosol"/>
    <property type="evidence" value="ECO:0007669"/>
    <property type="project" value="TreeGrafter"/>
</dbReference>
<dbReference type="CDD" id="cd00093">
    <property type="entry name" value="HTH_XRE"/>
    <property type="match status" value="1"/>
</dbReference>
<dbReference type="Proteomes" id="UP000286997">
    <property type="component" value="Unassembled WGS sequence"/>
</dbReference>
<accession>A0A3S2WA16</accession>
<dbReference type="InterPro" id="IPR010982">
    <property type="entry name" value="Lambda_DNA-bd_dom_sf"/>
</dbReference>
<dbReference type="PROSITE" id="PS50943">
    <property type="entry name" value="HTH_CROC1"/>
    <property type="match status" value="1"/>
</dbReference>
<keyword evidence="4" id="KW-1185">Reference proteome</keyword>
<dbReference type="Pfam" id="PF01381">
    <property type="entry name" value="HTH_3"/>
    <property type="match status" value="1"/>
</dbReference>
<dbReference type="SUPFAM" id="SSF47413">
    <property type="entry name" value="lambda repressor-like DNA-binding domains"/>
    <property type="match status" value="1"/>
</dbReference>
<dbReference type="EMBL" id="SACP01000012">
    <property type="protein sequence ID" value="RVU17560.1"/>
    <property type="molecule type" value="Genomic_DNA"/>
</dbReference>
<dbReference type="InterPro" id="IPR050807">
    <property type="entry name" value="TransReg_Diox_bact_type"/>
</dbReference>
<dbReference type="PANTHER" id="PTHR46797">
    <property type="entry name" value="HTH-TYPE TRANSCRIPTIONAL REGULATOR"/>
    <property type="match status" value="1"/>
</dbReference>
<evidence type="ECO:0000313" key="4">
    <source>
        <dbReference type="Proteomes" id="UP000286997"/>
    </source>
</evidence>
<name>A0A3S2WA16_9HYPH</name>
<dbReference type="GO" id="GO:0003677">
    <property type="term" value="F:DNA binding"/>
    <property type="evidence" value="ECO:0007669"/>
    <property type="project" value="UniProtKB-KW"/>
</dbReference>
<dbReference type="PANTHER" id="PTHR46797:SF1">
    <property type="entry name" value="METHYLPHOSPHONATE SYNTHASE"/>
    <property type="match status" value="1"/>
</dbReference>
<protein>
    <submittedName>
        <fullName evidence="3">XRE family transcriptional regulator</fullName>
    </submittedName>
</protein>
<gene>
    <name evidence="3" type="ORF">EOE48_13850</name>
</gene>
<evidence type="ECO:0000256" key="1">
    <source>
        <dbReference type="ARBA" id="ARBA00023125"/>
    </source>
</evidence>
<dbReference type="Gene3D" id="1.10.260.40">
    <property type="entry name" value="lambda repressor-like DNA-binding domains"/>
    <property type="match status" value="1"/>
</dbReference>
<evidence type="ECO:0000259" key="2">
    <source>
        <dbReference type="PROSITE" id="PS50943"/>
    </source>
</evidence>
<sequence length="125" mass="13161">MEATSGRQITPLDIHVGARVAAFRRAKGLSQTALAKAIGVTFQQVQKYERGANRIAAARLNLIARTLGIQVASLYGDGTPPEADAVVALLATPGAPALLHLYAGLAPERRRALLALLTPPADDRD</sequence>
<keyword evidence="1" id="KW-0238">DNA-binding</keyword>
<proteinExistence type="predicted"/>
<dbReference type="AlphaFoldDB" id="A0A3S2WA16"/>
<dbReference type="SMART" id="SM00530">
    <property type="entry name" value="HTH_XRE"/>
    <property type="match status" value="1"/>
</dbReference>
<feature type="domain" description="HTH cro/C1-type" evidence="2">
    <location>
        <begin position="20"/>
        <end position="74"/>
    </location>
</feature>
<evidence type="ECO:0000313" key="3">
    <source>
        <dbReference type="EMBL" id="RVU17560.1"/>
    </source>
</evidence>
<dbReference type="OrthoDB" id="9797172at2"/>
<comment type="caution">
    <text evidence="3">The sequence shown here is derived from an EMBL/GenBank/DDBJ whole genome shotgun (WGS) entry which is preliminary data.</text>
</comment>
<reference evidence="3 4" key="1">
    <citation type="submission" date="2019-01" db="EMBL/GenBank/DDBJ databases">
        <authorList>
            <person name="Chen W.-M."/>
        </authorList>
    </citation>
    <scope>NUCLEOTIDE SEQUENCE [LARGE SCALE GENOMIC DNA]</scope>
    <source>
        <strain evidence="3 4">TER-1</strain>
    </source>
</reference>
<dbReference type="GO" id="GO:0003700">
    <property type="term" value="F:DNA-binding transcription factor activity"/>
    <property type="evidence" value="ECO:0007669"/>
    <property type="project" value="TreeGrafter"/>
</dbReference>